<dbReference type="GO" id="GO:0005886">
    <property type="term" value="C:plasma membrane"/>
    <property type="evidence" value="ECO:0007669"/>
    <property type="project" value="UniProtKB-SubCell"/>
</dbReference>
<feature type="transmembrane region" description="Helical" evidence="6">
    <location>
        <begin position="43"/>
        <end position="67"/>
    </location>
</feature>
<evidence type="ECO:0000256" key="3">
    <source>
        <dbReference type="ARBA" id="ARBA00022692"/>
    </source>
</evidence>
<dbReference type="InterPro" id="IPR051542">
    <property type="entry name" value="Hydrogenase_cytochrome"/>
</dbReference>
<dbReference type="GO" id="GO:0009055">
    <property type="term" value="F:electron transfer activity"/>
    <property type="evidence" value="ECO:0007669"/>
    <property type="project" value="InterPro"/>
</dbReference>
<evidence type="ECO:0000259" key="7">
    <source>
        <dbReference type="Pfam" id="PF01292"/>
    </source>
</evidence>
<gene>
    <name evidence="8" type="ORF">HX099_09090</name>
</gene>
<dbReference type="SUPFAM" id="SSF81342">
    <property type="entry name" value="Transmembrane di-heme cytochromes"/>
    <property type="match status" value="1"/>
</dbReference>
<evidence type="ECO:0000256" key="5">
    <source>
        <dbReference type="ARBA" id="ARBA00023136"/>
    </source>
</evidence>
<protein>
    <submittedName>
        <fullName evidence="8">Cytochrome b/b6 domain-containing protein</fullName>
    </submittedName>
</protein>
<dbReference type="Gene3D" id="1.20.950.20">
    <property type="entry name" value="Transmembrane di-heme cytochromes, Chain C"/>
    <property type="match status" value="1"/>
</dbReference>
<dbReference type="PANTHER" id="PTHR30485">
    <property type="entry name" value="NI/FE-HYDROGENASE 1 B-TYPE CYTOCHROME SUBUNIT"/>
    <property type="match status" value="1"/>
</dbReference>
<reference evidence="8" key="1">
    <citation type="submission" date="2020-06" db="EMBL/GenBank/DDBJ databases">
        <authorList>
            <person name="Dong N."/>
        </authorList>
    </citation>
    <scope>NUCLEOTIDE SEQUENCE</scope>
    <source>
        <strain evidence="8">DF46-2-2</strain>
    </source>
</reference>
<keyword evidence="5 6" id="KW-0472">Membrane</keyword>
<dbReference type="AlphaFoldDB" id="A0AAW7DT92"/>
<dbReference type="EMBL" id="JACANB010000005">
    <property type="protein sequence ID" value="MDM1696811.1"/>
    <property type="molecule type" value="Genomic_DNA"/>
</dbReference>
<evidence type="ECO:0000313" key="9">
    <source>
        <dbReference type="Proteomes" id="UP001173465"/>
    </source>
</evidence>
<dbReference type="GO" id="GO:0022904">
    <property type="term" value="P:respiratory electron transport chain"/>
    <property type="evidence" value="ECO:0007669"/>
    <property type="project" value="InterPro"/>
</dbReference>
<dbReference type="InterPro" id="IPR016174">
    <property type="entry name" value="Di-haem_cyt_TM"/>
</dbReference>
<organism evidence="8 9">
    <name type="scientific">Thiopseudomonas alkaliphila</name>
    <dbReference type="NCBI Taxonomy" id="1697053"/>
    <lineage>
        <taxon>Bacteria</taxon>
        <taxon>Pseudomonadati</taxon>
        <taxon>Pseudomonadota</taxon>
        <taxon>Gammaproteobacteria</taxon>
        <taxon>Pseudomonadales</taxon>
        <taxon>Pseudomonadaceae</taxon>
        <taxon>Thiopseudomonas</taxon>
    </lineage>
</organism>
<evidence type="ECO:0000313" key="8">
    <source>
        <dbReference type="EMBL" id="MDM1696811.1"/>
    </source>
</evidence>
<sequence>MVRSIRVWDAPLRVFHWLLAAATFGALYTGWQGGSLMQWHGRLGVLIVALLAFRLSWMLVGSTYARIDRLLCSVLQLPKYLKGQWHQAGHNPLGVLSVFALLGLLTWQAVTGLFTYDDIAFRGPLARLVSSSTSLEITSLHRLGLWFIVGLISLHILAIALHALVKKHNLVKPMITGQAKATHDSQQDAKGGGWIALVFSLIVAAGAYYLASGAWVPPPPPPAPSAFSF</sequence>
<evidence type="ECO:0000256" key="4">
    <source>
        <dbReference type="ARBA" id="ARBA00022989"/>
    </source>
</evidence>
<proteinExistence type="predicted"/>
<dbReference type="Pfam" id="PF01292">
    <property type="entry name" value="Ni_hydr_CYTB"/>
    <property type="match status" value="1"/>
</dbReference>
<feature type="transmembrane region" description="Helical" evidence="6">
    <location>
        <begin position="88"/>
        <end position="110"/>
    </location>
</feature>
<name>A0AAW7DT92_9GAMM</name>
<keyword evidence="2" id="KW-1003">Cell membrane</keyword>
<comment type="caution">
    <text evidence="8">The sequence shown here is derived from an EMBL/GenBank/DDBJ whole genome shotgun (WGS) entry which is preliminary data.</text>
</comment>
<comment type="subcellular location">
    <subcellularLocation>
        <location evidence="1">Cell membrane</location>
        <topology evidence="1">Multi-pass membrane protein</topology>
    </subcellularLocation>
</comment>
<dbReference type="RefSeq" id="WP_286594074.1">
    <property type="nucleotide sequence ID" value="NZ_JACANB010000005.1"/>
</dbReference>
<evidence type="ECO:0000256" key="2">
    <source>
        <dbReference type="ARBA" id="ARBA00022475"/>
    </source>
</evidence>
<feature type="transmembrane region" description="Helical" evidence="6">
    <location>
        <begin position="12"/>
        <end position="31"/>
    </location>
</feature>
<feature type="transmembrane region" description="Helical" evidence="6">
    <location>
        <begin position="193"/>
        <end position="211"/>
    </location>
</feature>
<accession>A0AAW7DT92</accession>
<evidence type="ECO:0000256" key="1">
    <source>
        <dbReference type="ARBA" id="ARBA00004651"/>
    </source>
</evidence>
<keyword evidence="3 6" id="KW-0812">Transmembrane</keyword>
<reference evidence="8" key="2">
    <citation type="journal article" date="2022" name="Sci. Total Environ.">
        <title>Prevalence, transmission, and molecular epidemiology of tet(X)-positive bacteria among humans, animals, and environmental niches in China: An epidemiological, and genomic-based study.</title>
        <authorList>
            <person name="Dong N."/>
            <person name="Zeng Y."/>
            <person name="Cai C."/>
            <person name="Sun C."/>
            <person name="Lu J."/>
            <person name="Liu C."/>
            <person name="Zhou H."/>
            <person name="Sun Q."/>
            <person name="Shu L."/>
            <person name="Wang H."/>
            <person name="Wang Y."/>
            <person name="Wang S."/>
            <person name="Wu C."/>
            <person name="Chan E.W."/>
            <person name="Chen G."/>
            <person name="Shen Z."/>
            <person name="Chen S."/>
            <person name="Zhang R."/>
        </authorList>
    </citation>
    <scope>NUCLEOTIDE SEQUENCE</scope>
    <source>
        <strain evidence="8">DF46-2-2</strain>
    </source>
</reference>
<dbReference type="PANTHER" id="PTHR30485:SF2">
    <property type="entry name" value="BLL0597 PROTEIN"/>
    <property type="match status" value="1"/>
</dbReference>
<keyword evidence="4 6" id="KW-1133">Transmembrane helix</keyword>
<dbReference type="InterPro" id="IPR011577">
    <property type="entry name" value="Cyt_b561_bac/Ni-Hgenase"/>
</dbReference>
<evidence type="ECO:0000256" key="6">
    <source>
        <dbReference type="SAM" id="Phobius"/>
    </source>
</evidence>
<dbReference type="GO" id="GO:0020037">
    <property type="term" value="F:heme binding"/>
    <property type="evidence" value="ECO:0007669"/>
    <property type="project" value="TreeGrafter"/>
</dbReference>
<dbReference type="Proteomes" id="UP001173465">
    <property type="component" value="Unassembled WGS sequence"/>
</dbReference>
<feature type="transmembrane region" description="Helical" evidence="6">
    <location>
        <begin position="143"/>
        <end position="165"/>
    </location>
</feature>
<feature type="domain" description="Cytochrome b561 bacterial/Ni-hydrogenase" evidence="7">
    <location>
        <begin position="7"/>
        <end position="177"/>
    </location>
</feature>